<dbReference type="Gene3D" id="1.10.10.10">
    <property type="entry name" value="Winged helix-like DNA-binding domain superfamily/Winged helix DNA-binding domain"/>
    <property type="match status" value="1"/>
</dbReference>
<evidence type="ECO:0000259" key="6">
    <source>
        <dbReference type="PROSITE" id="PS51099"/>
    </source>
</evidence>
<evidence type="ECO:0000313" key="9">
    <source>
        <dbReference type="Proteomes" id="UP001595715"/>
    </source>
</evidence>
<evidence type="ECO:0000313" key="8">
    <source>
        <dbReference type="EMBL" id="MFC4101888.1"/>
    </source>
</evidence>
<evidence type="ECO:0000256" key="2">
    <source>
        <dbReference type="ARBA" id="ARBA00022737"/>
    </source>
</evidence>
<dbReference type="EMBL" id="JBHSAM010000028">
    <property type="protein sequence ID" value="MFC4101888.1"/>
    <property type="molecule type" value="Genomic_DNA"/>
</dbReference>
<dbReference type="InterPro" id="IPR013196">
    <property type="entry name" value="HTH_11"/>
</dbReference>
<dbReference type="InterPro" id="IPR050661">
    <property type="entry name" value="BglG_antiterminators"/>
</dbReference>
<name>A0ABV8K7A6_9BACL</name>
<dbReference type="InterPro" id="IPR036634">
    <property type="entry name" value="PRD_sf"/>
</dbReference>
<evidence type="ECO:0000259" key="5">
    <source>
        <dbReference type="PROSITE" id="PS51094"/>
    </source>
</evidence>
<dbReference type="InterPro" id="IPR002178">
    <property type="entry name" value="PTS_EIIA_type-2_dom"/>
</dbReference>
<dbReference type="PANTHER" id="PTHR30185">
    <property type="entry name" value="CRYPTIC BETA-GLUCOSIDE BGL OPERON ANTITERMINATOR"/>
    <property type="match status" value="1"/>
</dbReference>
<dbReference type="Pfam" id="PF00359">
    <property type="entry name" value="PTS_EIIA_2"/>
    <property type="match status" value="1"/>
</dbReference>
<dbReference type="PROSITE" id="PS51372">
    <property type="entry name" value="PRD_2"/>
    <property type="match status" value="1"/>
</dbReference>
<dbReference type="InterPro" id="IPR036388">
    <property type="entry name" value="WH-like_DNA-bd_sf"/>
</dbReference>
<dbReference type="InterPro" id="IPR011608">
    <property type="entry name" value="PRD"/>
</dbReference>
<dbReference type="Gene3D" id="3.40.930.10">
    <property type="entry name" value="Mannitol-specific EII, Chain A"/>
    <property type="match status" value="1"/>
</dbReference>
<gene>
    <name evidence="8" type="ORF">ACFOZ8_19750</name>
</gene>
<keyword evidence="9" id="KW-1185">Reference proteome</keyword>
<dbReference type="Gene3D" id="1.10.1790.10">
    <property type="entry name" value="PRD domain"/>
    <property type="match status" value="1"/>
</dbReference>
<organism evidence="8 9">
    <name type="scientific">Paenibacillus xanthanilyticus</name>
    <dbReference type="NCBI Taxonomy" id="1783531"/>
    <lineage>
        <taxon>Bacteria</taxon>
        <taxon>Bacillati</taxon>
        <taxon>Bacillota</taxon>
        <taxon>Bacilli</taxon>
        <taxon>Bacillales</taxon>
        <taxon>Paenibacillaceae</taxon>
        <taxon>Paenibacillus</taxon>
    </lineage>
</organism>
<evidence type="ECO:0000256" key="1">
    <source>
        <dbReference type="ARBA" id="ARBA00022679"/>
    </source>
</evidence>
<dbReference type="CDD" id="cd05568">
    <property type="entry name" value="PTS_IIB_bgl_like"/>
    <property type="match status" value="1"/>
</dbReference>
<keyword evidence="2" id="KW-0677">Repeat</keyword>
<evidence type="ECO:0000256" key="4">
    <source>
        <dbReference type="ARBA" id="ARBA00023163"/>
    </source>
</evidence>
<evidence type="ECO:0000256" key="3">
    <source>
        <dbReference type="ARBA" id="ARBA00023015"/>
    </source>
</evidence>
<dbReference type="InterPro" id="IPR016152">
    <property type="entry name" value="PTrfase/Anion_transptr"/>
</dbReference>
<dbReference type="InterPro" id="IPR013011">
    <property type="entry name" value="PTS_EIIB_2"/>
</dbReference>
<dbReference type="Gene3D" id="3.40.50.2300">
    <property type="match status" value="1"/>
</dbReference>
<dbReference type="Pfam" id="PF08279">
    <property type="entry name" value="HTH_11"/>
    <property type="match status" value="1"/>
</dbReference>
<keyword evidence="3" id="KW-0805">Transcription regulation</keyword>
<dbReference type="Proteomes" id="UP001595715">
    <property type="component" value="Unassembled WGS sequence"/>
</dbReference>
<evidence type="ECO:0000259" key="7">
    <source>
        <dbReference type="PROSITE" id="PS51372"/>
    </source>
</evidence>
<sequence>MKMSNRQRQIAALLTNRPDGITVAEIAESVRVSARTVHRELQDIETALNDAGIALLRKSGSGLALDAEPEKLDAFRRTLKHADVTGLGHGAQERKVLTMLRLIEESEPTKLFALAHELQAAIPTISSDLDEWESLLTGSGLALERRRGYGVELQGSERAIRRFIFRLARQFLDPADLFEAADDAAGHSPIRERLLELIGLEGFFRVEKALWRLEEQHRTNLSEESYTLLVLRLAIALSRYLAGRIVDAMPEESTPSDWERAHAYARFLDVNLPERELAYAAHLLSGWDASEQVPVAEHFPQIELVVELIAEVESRLGVSLMRDRSLIEGLLHHMEPALQRIREGQQIRNPLLLQIKRDYAELFEAIREATARKLSGYELPEEEIGFLTMHFGAALERANLLTVPVRALLVCTSGIGSSKMLAVRITKELPQIELIGRVSWFEAVRTPPSDYDLIISTVDLPIKPERYIKLSPLLTSEETERLRKFVHKLAAAPTVARNETSRPQVSAAPTELNAIARLAGLRDYALEAHALIERFDAITLACPPGAEFEAVLQDICGYALKLGALTAPAPVVAGLLERERHGSQLIPDTELALVHTRSDAVRFPLLLLFRLDHPVALSGGAGARQLLLMLAPHELSKSALAILSEISALLLLPETLALLEDGDTEQIRVFLAGELEHVIKSKMDWRV</sequence>
<dbReference type="PROSITE" id="PS51094">
    <property type="entry name" value="PTS_EIIA_TYPE_2"/>
    <property type="match status" value="1"/>
</dbReference>
<dbReference type="Pfam" id="PF00874">
    <property type="entry name" value="PRD"/>
    <property type="match status" value="1"/>
</dbReference>
<dbReference type="PROSITE" id="PS51099">
    <property type="entry name" value="PTS_EIIB_TYPE_2"/>
    <property type="match status" value="1"/>
</dbReference>
<keyword evidence="4" id="KW-0804">Transcription</keyword>
<comment type="caution">
    <text evidence="8">The sequence shown here is derived from an EMBL/GenBank/DDBJ whole genome shotgun (WGS) entry which is preliminary data.</text>
</comment>
<dbReference type="SUPFAM" id="SSF55804">
    <property type="entry name" value="Phoshotransferase/anion transport protein"/>
    <property type="match status" value="1"/>
</dbReference>
<feature type="domain" description="PRD" evidence="7">
    <location>
        <begin position="296"/>
        <end position="401"/>
    </location>
</feature>
<dbReference type="SUPFAM" id="SSF52794">
    <property type="entry name" value="PTS system IIB component-like"/>
    <property type="match status" value="1"/>
</dbReference>
<protein>
    <submittedName>
        <fullName evidence="8">PRD domain-containing protein</fullName>
    </submittedName>
</protein>
<accession>A0ABV8K7A6</accession>
<dbReference type="RefSeq" id="WP_377720484.1">
    <property type="nucleotide sequence ID" value="NZ_JBHSAM010000028.1"/>
</dbReference>
<keyword evidence="1" id="KW-0808">Transferase</keyword>
<feature type="domain" description="PTS EIIB type-2" evidence="6">
    <location>
        <begin position="405"/>
        <end position="494"/>
    </location>
</feature>
<dbReference type="InterPro" id="IPR036095">
    <property type="entry name" value="PTS_EIIB-like_sf"/>
</dbReference>
<reference evidence="9" key="1">
    <citation type="journal article" date="2019" name="Int. J. Syst. Evol. Microbiol.">
        <title>The Global Catalogue of Microorganisms (GCM) 10K type strain sequencing project: providing services to taxonomists for standard genome sequencing and annotation.</title>
        <authorList>
            <consortium name="The Broad Institute Genomics Platform"/>
            <consortium name="The Broad Institute Genome Sequencing Center for Infectious Disease"/>
            <person name="Wu L."/>
            <person name="Ma J."/>
        </authorList>
    </citation>
    <scope>NUCLEOTIDE SEQUENCE [LARGE SCALE GENOMIC DNA]</scope>
    <source>
        <strain evidence="9">IBRC-M 10987</strain>
    </source>
</reference>
<feature type="domain" description="PTS EIIA type-2" evidence="5">
    <location>
        <begin position="531"/>
        <end position="674"/>
    </location>
</feature>
<dbReference type="SUPFAM" id="SSF63520">
    <property type="entry name" value="PTS-regulatory domain, PRD"/>
    <property type="match status" value="1"/>
</dbReference>
<dbReference type="PANTHER" id="PTHR30185:SF18">
    <property type="entry name" value="TRANSCRIPTIONAL REGULATOR MTLR"/>
    <property type="match status" value="1"/>
</dbReference>
<proteinExistence type="predicted"/>